<organism evidence="1 2">
    <name type="scientific">Paramarasmius palmivorus</name>
    <dbReference type="NCBI Taxonomy" id="297713"/>
    <lineage>
        <taxon>Eukaryota</taxon>
        <taxon>Fungi</taxon>
        <taxon>Dikarya</taxon>
        <taxon>Basidiomycota</taxon>
        <taxon>Agaricomycotina</taxon>
        <taxon>Agaricomycetes</taxon>
        <taxon>Agaricomycetidae</taxon>
        <taxon>Agaricales</taxon>
        <taxon>Marasmiineae</taxon>
        <taxon>Marasmiaceae</taxon>
        <taxon>Paramarasmius</taxon>
    </lineage>
</organism>
<comment type="caution">
    <text evidence="1">The sequence shown here is derived from an EMBL/GenBank/DDBJ whole genome shotgun (WGS) entry which is preliminary data.</text>
</comment>
<evidence type="ECO:0000313" key="1">
    <source>
        <dbReference type="EMBL" id="KAK7040815.1"/>
    </source>
</evidence>
<evidence type="ECO:0000313" key="2">
    <source>
        <dbReference type="Proteomes" id="UP001383192"/>
    </source>
</evidence>
<sequence length="129" mass="14939">MEVRSMDGKQSIFVLTSHSPDFNRITRTHNNHHTYIMAGGISIRNTSGIADVQCFVSNYSGGKDDWVTLPHDFKDPHKCHWNRKGYELVVFKNPANGKRRGWYLKCHEQAATLYVTFMGFEQQVGLYYH</sequence>
<dbReference type="EMBL" id="JAYKXP010000035">
    <property type="protein sequence ID" value="KAK7040815.1"/>
    <property type="molecule type" value="Genomic_DNA"/>
</dbReference>
<reference evidence="1 2" key="1">
    <citation type="submission" date="2024-01" db="EMBL/GenBank/DDBJ databases">
        <title>A draft genome for a cacao thread blight-causing isolate of Paramarasmius palmivorus.</title>
        <authorList>
            <person name="Baruah I.K."/>
            <person name="Bukari Y."/>
            <person name="Amoako-Attah I."/>
            <person name="Meinhardt L.W."/>
            <person name="Bailey B.A."/>
            <person name="Cohen S.P."/>
        </authorList>
    </citation>
    <scope>NUCLEOTIDE SEQUENCE [LARGE SCALE GENOMIC DNA]</scope>
    <source>
        <strain evidence="1 2">GH-12</strain>
    </source>
</reference>
<accession>A0AAW0CQB7</accession>
<name>A0AAW0CQB7_9AGAR</name>
<protein>
    <submittedName>
        <fullName evidence="1">Uncharacterized protein</fullName>
    </submittedName>
</protein>
<proteinExistence type="predicted"/>
<keyword evidence="2" id="KW-1185">Reference proteome</keyword>
<gene>
    <name evidence="1" type="ORF">VNI00_009411</name>
</gene>
<dbReference type="AlphaFoldDB" id="A0AAW0CQB7"/>
<dbReference type="Proteomes" id="UP001383192">
    <property type="component" value="Unassembled WGS sequence"/>
</dbReference>